<name>A0A9D0Z9P1_9FIRM</name>
<dbReference type="InterPro" id="IPR001279">
    <property type="entry name" value="Metallo-B-lactamas"/>
</dbReference>
<dbReference type="InterPro" id="IPR036866">
    <property type="entry name" value="RibonucZ/Hydroxyglut_hydro"/>
</dbReference>
<dbReference type="SUPFAM" id="SSF56281">
    <property type="entry name" value="Metallo-hydrolase/oxidoreductase"/>
    <property type="match status" value="1"/>
</dbReference>
<dbReference type="AlphaFoldDB" id="A0A9D0Z9P1"/>
<reference evidence="2" key="1">
    <citation type="submission" date="2020-10" db="EMBL/GenBank/DDBJ databases">
        <authorList>
            <person name="Gilroy R."/>
        </authorList>
    </citation>
    <scope>NUCLEOTIDE SEQUENCE</scope>
    <source>
        <strain evidence="2">ChiSxjej2B14-6234</strain>
    </source>
</reference>
<dbReference type="InterPro" id="IPR052533">
    <property type="entry name" value="WalJ/YycJ-like"/>
</dbReference>
<evidence type="ECO:0000313" key="3">
    <source>
        <dbReference type="Proteomes" id="UP000886887"/>
    </source>
</evidence>
<sequence>MEFTFCPLFSGSSGNCLLACADDTRVLVDAGVSVRAILGELATLGVKPDALSGILITHEHSDHIRSVGALSRRFGLPVYASEGTWQAMEDKVQGVALRNRRAFCAGQDFFIGGLGVQPFSIPHDAADPVGFCLHYAGRKVAVATDLGCLQAGWMQAVSGAQALLIESNHDPDMLARGPYPAALKRRIRGRSGHLANEDCARALEQLLPTGLRGVMLGHLSGENNLPELAYGAAHRALSALGARVGEDVSLEVARRDGRSSLLTVA</sequence>
<accession>A0A9D0Z9P1</accession>
<dbReference type="EMBL" id="DVFJ01000017">
    <property type="protein sequence ID" value="HIQ71699.1"/>
    <property type="molecule type" value="Genomic_DNA"/>
</dbReference>
<dbReference type="Gene3D" id="3.60.15.10">
    <property type="entry name" value="Ribonuclease Z/Hydroxyacylglutathione hydrolase-like"/>
    <property type="match status" value="1"/>
</dbReference>
<evidence type="ECO:0000259" key="1">
    <source>
        <dbReference type="SMART" id="SM00849"/>
    </source>
</evidence>
<dbReference type="Proteomes" id="UP000886887">
    <property type="component" value="Unassembled WGS sequence"/>
</dbReference>
<dbReference type="PANTHER" id="PTHR47619">
    <property type="entry name" value="METALLO-HYDROLASE YYCJ-RELATED"/>
    <property type="match status" value="1"/>
</dbReference>
<dbReference type="PANTHER" id="PTHR47619:SF1">
    <property type="entry name" value="EXODEOXYRIBONUCLEASE WALJ"/>
    <property type="match status" value="1"/>
</dbReference>
<evidence type="ECO:0000313" key="2">
    <source>
        <dbReference type="EMBL" id="HIQ71699.1"/>
    </source>
</evidence>
<reference evidence="2" key="2">
    <citation type="journal article" date="2021" name="PeerJ">
        <title>Extensive microbial diversity within the chicken gut microbiome revealed by metagenomics and culture.</title>
        <authorList>
            <person name="Gilroy R."/>
            <person name="Ravi A."/>
            <person name="Getino M."/>
            <person name="Pursley I."/>
            <person name="Horton D.L."/>
            <person name="Alikhan N.F."/>
            <person name="Baker D."/>
            <person name="Gharbi K."/>
            <person name="Hall N."/>
            <person name="Watson M."/>
            <person name="Adriaenssens E.M."/>
            <person name="Foster-Nyarko E."/>
            <person name="Jarju S."/>
            <person name="Secka A."/>
            <person name="Antonio M."/>
            <person name="Oren A."/>
            <person name="Chaudhuri R.R."/>
            <person name="La Ragione R."/>
            <person name="Hildebrand F."/>
            <person name="Pallen M.J."/>
        </authorList>
    </citation>
    <scope>NUCLEOTIDE SEQUENCE</scope>
    <source>
        <strain evidence="2">ChiSxjej2B14-6234</strain>
    </source>
</reference>
<gene>
    <name evidence="2" type="ORF">IAB73_05775</name>
</gene>
<proteinExistence type="predicted"/>
<organism evidence="2 3">
    <name type="scientific">Candidatus Onthenecus intestinigallinarum</name>
    <dbReference type="NCBI Taxonomy" id="2840875"/>
    <lineage>
        <taxon>Bacteria</taxon>
        <taxon>Bacillati</taxon>
        <taxon>Bacillota</taxon>
        <taxon>Clostridia</taxon>
        <taxon>Eubacteriales</taxon>
        <taxon>Candidatus Onthenecus</taxon>
    </lineage>
</organism>
<dbReference type="Pfam" id="PF12706">
    <property type="entry name" value="Lactamase_B_2"/>
    <property type="match status" value="1"/>
</dbReference>
<protein>
    <submittedName>
        <fullName evidence="2">MBL fold metallo-hydrolase</fullName>
    </submittedName>
</protein>
<feature type="domain" description="Metallo-beta-lactamase" evidence="1">
    <location>
        <begin position="13"/>
        <end position="193"/>
    </location>
</feature>
<comment type="caution">
    <text evidence="2">The sequence shown here is derived from an EMBL/GenBank/DDBJ whole genome shotgun (WGS) entry which is preliminary data.</text>
</comment>
<dbReference type="SMART" id="SM00849">
    <property type="entry name" value="Lactamase_B"/>
    <property type="match status" value="1"/>
</dbReference>